<accession>A0A4S2JAM7</accession>
<evidence type="ECO:0000313" key="1">
    <source>
        <dbReference type="EMBL" id="TGZ32462.1"/>
    </source>
</evidence>
<proteinExistence type="predicted"/>
<keyword evidence="2" id="KW-1185">Reference proteome</keyword>
<organism evidence="1 2">
    <name type="scientific">Temnothorax longispinosus</name>
    <dbReference type="NCBI Taxonomy" id="300112"/>
    <lineage>
        <taxon>Eukaryota</taxon>
        <taxon>Metazoa</taxon>
        <taxon>Ecdysozoa</taxon>
        <taxon>Arthropoda</taxon>
        <taxon>Hexapoda</taxon>
        <taxon>Insecta</taxon>
        <taxon>Pterygota</taxon>
        <taxon>Neoptera</taxon>
        <taxon>Endopterygota</taxon>
        <taxon>Hymenoptera</taxon>
        <taxon>Apocrita</taxon>
        <taxon>Aculeata</taxon>
        <taxon>Formicoidea</taxon>
        <taxon>Formicidae</taxon>
        <taxon>Myrmicinae</taxon>
        <taxon>Temnothorax</taxon>
    </lineage>
</organism>
<protein>
    <submittedName>
        <fullName evidence="1">Uncharacterized protein</fullName>
    </submittedName>
</protein>
<dbReference type="EMBL" id="QBLH01003840">
    <property type="protein sequence ID" value="TGZ32462.1"/>
    <property type="molecule type" value="Genomic_DNA"/>
</dbReference>
<comment type="caution">
    <text evidence="1">The sequence shown here is derived from an EMBL/GenBank/DDBJ whole genome shotgun (WGS) entry which is preliminary data.</text>
</comment>
<name>A0A4S2JAM7_9HYME</name>
<reference evidence="1 2" key="1">
    <citation type="journal article" date="2019" name="Philos. Trans. R. Soc. Lond., B, Biol. Sci.">
        <title>Ant behaviour and brain gene expression of defending hosts depend on the ecological success of the intruding social parasite.</title>
        <authorList>
            <person name="Kaur R."/>
            <person name="Stoldt M."/>
            <person name="Jongepier E."/>
            <person name="Feldmeyer B."/>
            <person name="Menzel F."/>
            <person name="Bornberg-Bauer E."/>
            <person name="Foitzik S."/>
        </authorList>
    </citation>
    <scope>NUCLEOTIDE SEQUENCE [LARGE SCALE GENOMIC DNA]</scope>
    <source>
        <tissue evidence="1">Whole body</tissue>
    </source>
</reference>
<sequence>MAAVSDKSSIKNISESSRIAASKILPFSPEVFCKKLCCTKASTKVSSEYDKRSDTYRGMTCDPCYVSDYQKGWFKDSQTRSFVFTQRNNRTQNLTLYYLNKLSEEKREVARITVRAKEAKIFRQIKGDDFDEEAFFNDAQQIPLKLE</sequence>
<dbReference type="Proteomes" id="UP000310200">
    <property type="component" value="Unassembled WGS sequence"/>
</dbReference>
<dbReference type="AlphaFoldDB" id="A0A4S2JAM7"/>
<gene>
    <name evidence="1" type="ORF">DBV15_11102</name>
</gene>
<evidence type="ECO:0000313" key="2">
    <source>
        <dbReference type="Proteomes" id="UP000310200"/>
    </source>
</evidence>